<evidence type="ECO:0000256" key="6">
    <source>
        <dbReference type="ARBA" id="ARBA00023237"/>
    </source>
</evidence>
<dbReference type="PROSITE" id="PS52016">
    <property type="entry name" value="TONB_DEPENDENT_REC_3"/>
    <property type="match status" value="1"/>
</dbReference>
<evidence type="ECO:0000256" key="5">
    <source>
        <dbReference type="ARBA" id="ARBA00023136"/>
    </source>
</evidence>
<proteinExistence type="inferred from homology"/>
<keyword evidence="8" id="KW-0732">Signal</keyword>
<evidence type="ECO:0000313" key="10">
    <source>
        <dbReference type="EMBL" id="MDE5416390.1"/>
    </source>
</evidence>
<dbReference type="EMBL" id="JAKJSC010000001">
    <property type="protein sequence ID" value="MDE5416390.1"/>
    <property type="molecule type" value="Genomic_DNA"/>
</dbReference>
<evidence type="ECO:0000313" key="11">
    <source>
        <dbReference type="Proteomes" id="UP001528920"/>
    </source>
</evidence>
<dbReference type="InterPro" id="IPR012910">
    <property type="entry name" value="Plug_dom"/>
</dbReference>
<dbReference type="SUPFAM" id="SSF56935">
    <property type="entry name" value="Porins"/>
    <property type="match status" value="1"/>
</dbReference>
<gene>
    <name evidence="10" type="ORF">L3049_00120</name>
</gene>
<comment type="similarity">
    <text evidence="7">Belongs to the TonB-dependent receptor family.</text>
</comment>
<dbReference type="SUPFAM" id="SSF49464">
    <property type="entry name" value="Carboxypeptidase regulatory domain-like"/>
    <property type="match status" value="1"/>
</dbReference>
<feature type="chain" id="PRO_5045250385" evidence="8">
    <location>
        <begin position="20"/>
        <end position="863"/>
    </location>
</feature>
<feature type="signal peptide" evidence="8">
    <location>
        <begin position="1"/>
        <end position="19"/>
    </location>
</feature>
<dbReference type="Pfam" id="PF13715">
    <property type="entry name" value="CarbopepD_reg_2"/>
    <property type="match status" value="1"/>
</dbReference>
<accession>A0ABT5VLT4</accession>
<protein>
    <submittedName>
        <fullName evidence="10">TonB-dependent receptor</fullName>
    </submittedName>
</protein>
<dbReference type="Gene3D" id="2.60.40.1120">
    <property type="entry name" value="Carboxypeptidase-like, regulatory domain"/>
    <property type="match status" value="1"/>
</dbReference>
<comment type="subcellular location">
    <subcellularLocation>
        <location evidence="1 7">Cell outer membrane</location>
        <topology evidence="1 7">Multi-pass membrane protein</topology>
    </subcellularLocation>
</comment>
<evidence type="ECO:0000259" key="9">
    <source>
        <dbReference type="Pfam" id="PF07715"/>
    </source>
</evidence>
<dbReference type="Gene3D" id="2.170.130.10">
    <property type="entry name" value="TonB-dependent receptor, plug domain"/>
    <property type="match status" value="1"/>
</dbReference>
<keyword evidence="5 7" id="KW-0472">Membrane</keyword>
<keyword evidence="2 7" id="KW-0813">Transport</keyword>
<dbReference type="InterPro" id="IPR036942">
    <property type="entry name" value="Beta-barrel_TonB_sf"/>
</dbReference>
<evidence type="ECO:0000256" key="7">
    <source>
        <dbReference type="PROSITE-ProRule" id="PRU01360"/>
    </source>
</evidence>
<name>A0ABT5VLT4_9BACT</name>
<evidence type="ECO:0000256" key="3">
    <source>
        <dbReference type="ARBA" id="ARBA00022452"/>
    </source>
</evidence>
<keyword evidence="4 7" id="KW-0812">Transmembrane</keyword>
<feature type="domain" description="TonB-dependent receptor plug" evidence="9">
    <location>
        <begin position="206"/>
        <end position="303"/>
    </location>
</feature>
<keyword evidence="10" id="KW-0675">Receptor</keyword>
<dbReference type="InterPro" id="IPR008969">
    <property type="entry name" value="CarboxyPept-like_regulatory"/>
</dbReference>
<organism evidence="10 11">
    <name type="scientific">Paralabilibaculum antarcticum</name>
    <dbReference type="NCBI Taxonomy" id="2912572"/>
    <lineage>
        <taxon>Bacteria</taxon>
        <taxon>Pseudomonadati</taxon>
        <taxon>Bacteroidota</taxon>
        <taxon>Bacteroidia</taxon>
        <taxon>Marinilabiliales</taxon>
        <taxon>Marinifilaceae</taxon>
        <taxon>Paralabilibaculum</taxon>
    </lineage>
</organism>
<evidence type="ECO:0000256" key="8">
    <source>
        <dbReference type="SAM" id="SignalP"/>
    </source>
</evidence>
<comment type="caution">
    <text evidence="10">The sequence shown here is derived from an EMBL/GenBank/DDBJ whole genome shotgun (WGS) entry which is preliminary data.</text>
</comment>
<dbReference type="RefSeq" id="WP_275107732.1">
    <property type="nucleotide sequence ID" value="NZ_JAKJSC010000001.1"/>
</dbReference>
<evidence type="ECO:0000256" key="2">
    <source>
        <dbReference type="ARBA" id="ARBA00022448"/>
    </source>
</evidence>
<keyword evidence="11" id="KW-1185">Reference proteome</keyword>
<keyword evidence="3 7" id="KW-1134">Transmembrane beta strand</keyword>
<sequence length="863" mass="98271">MRISLVLISSLLFSFSAVCQDSRLSKMLFFEDVTYPLDVLLEEISKQTNIEFSYTSELNTKQYIELPALTGSLKYFLNEIIDKKAFKIVSKGNKIFFVGIPPSDRRYSISGFVTDAATGESLINASIINLEDRSGTISNNFGFYSFSLRKKAYKLQISYVGYQDYSININPVKDTSINIELEPRTILNEIKVIANKKGNNINHQFVSTSSLSSEQMKNSGVLGESDLFKSLIQFPGVQSSNEGLGGFIVRNGSHDQNLILLDDVPVYYSSHLLGLFSVFNPDAIKHVKMIKGGFPAHYGGRASSVLDIRMKDGNSKKIGGDFSIGLLTAKFNLHGPIKKNKTTFNLSLRRSYLDLLLNGILELSDTDVNAGYYFGDLNFKLTHKFSQRDKLFFSTYWGGDLLKAKNIEQLTADNKEKSENKIGWGNFTNSLRWNHIYNNHLFGNTTLILSRYTFIAKDKKSLRDENEDYLENYNYRFKSGIRDFSVKSEFDWIPDAKHYLKFGMEASLHHTKPGSELYRNNNQNEQNTSTDEVITSKEMILYGEGQIQFGKKFLLNMGARWSSFIVEGTYYSTIEPRLSAQYFLKPKWSITGSFSQMTQYLHMVRTSSLSLPTDLWLPVTSKIKPIDSFQYTAGTNYSFSQSVKLSAEYYSKLSRNILELSDDSYFQNTYTNWEQAVESGKGWSRGLEFNLSKTRGSTTGNAAYTISKSFVKYPVINGGKTFASPYDRRHDFSININQKLSKKVDCSVSWFYGSGLPITLSATNIASISPYDSGSINSTPIFSKRNGIRLPEYHRMDFSINFRKFKKHGIRTWNISINNLYNRQNANYAYIKEEVNEQGSKQYSIKKISLFSFLPSVSYSYKF</sequence>
<dbReference type="Gene3D" id="2.40.170.20">
    <property type="entry name" value="TonB-dependent receptor, beta-barrel domain"/>
    <property type="match status" value="1"/>
</dbReference>
<reference evidence="10 11" key="1">
    <citation type="submission" date="2022-01" db="EMBL/GenBank/DDBJ databases">
        <title>Labilibaculum sp. nov, a marine bacterium isolated from Antarctica.</title>
        <authorList>
            <person name="Dai W."/>
        </authorList>
    </citation>
    <scope>NUCLEOTIDE SEQUENCE [LARGE SCALE GENOMIC DNA]</scope>
    <source>
        <strain evidence="10 11">DW002</strain>
    </source>
</reference>
<dbReference type="InterPro" id="IPR039426">
    <property type="entry name" value="TonB-dep_rcpt-like"/>
</dbReference>
<dbReference type="Proteomes" id="UP001528920">
    <property type="component" value="Unassembled WGS sequence"/>
</dbReference>
<evidence type="ECO:0000256" key="4">
    <source>
        <dbReference type="ARBA" id="ARBA00022692"/>
    </source>
</evidence>
<evidence type="ECO:0000256" key="1">
    <source>
        <dbReference type="ARBA" id="ARBA00004571"/>
    </source>
</evidence>
<dbReference type="Pfam" id="PF07715">
    <property type="entry name" value="Plug"/>
    <property type="match status" value="1"/>
</dbReference>
<dbReference type="InterPro" id="IPR037066">
    <property type="entry name" value="Plug_dom_sf"/>
</dbReference>
<keyword evidence="6 7" id="KW-0998">Cell outer membrane</keyword>